<feature type="transmembrane region" description="Helical" evidence="7">
    <location>
        <begin position="327"/>
        <end position="349"/>
    </location>
</feature>
<name>A0A1H7R3P8_9NOCA</name>
<dbReference type="PANTHER" id="PTHR42718:SF9">
    <property type="entry name" value="MAJOR FACILITATOR SUPERFAMILY MULTIDRUG TRANSPORTER MFSC"/>
    <property type="match status" value="1"/>
</dbReference>
<dbReference type="SUPFAM" id="SSF103473">
    <property type="entry name" value="MFS general substrate transporter"/>
    <property type="match status" value="2"/>
</dbReference>
<keyword evidence="5 7" id="KW-0472">Membrane</keyword>
<dbReference type="InterPro" id="IPR036259">
    <property type="entry name" value="MFS_trans_sf"/>
</dbReference>
<evidence type="ECO:0000256" key="3">
    <source>
        <dbReference type="ARBA" id="ARBA00022692"/>
    </source>
</evidence>
<feature type="transmembrane region" description="Helical" evidence="7">
    <location>
        <begin position="34"/>
        <end position="55"/>
    </location>
</feature>
<evidence type="ECO:0000256" key="4">
    <source>
        <dbReference type="ARBA" id="ARBA00022989"/>
    </source>
</evidence>
<keyword evidence="3 7" id="KW-0812">Transmembrane</keyword>
<feature type="transmembrane region" description="Helical" evidence="7">
    <location>
        <begin position="184"/>
        <end position="203"/>
    </location>
</feature>
<feature type="transmembrane region" description="Helical" evidence="7">
    <location>
        <begin position="242"/>
        <end position="263"/>
    </location>
</feature>
<feature type="transmembrane region" description="Helical" evidence="7">
    <location>
        <begin position="215"/>
        <end position="236"/>
    </location>
</feature>
<feature type="transmembrane region" description="Helical" evidence="7">
    <location>
        <begin position="459"/>
        <end position="479"/>
    </location>
</feature>
<evidence type="ECO:0000256" key="5">
    <source>
        <dbReference type="ARBA" id="ARBA00023136"/>
    </source>
</evidence>
<dbReference type="AlphaFoldDB" id="A0A1H7R3P8"/>
<evidence type="ECO:0000259" key="8">
    <source>
        <dbReference type="PROSITE" id="PS50850"/>
    </source>
</evidence>
<comment type="subcellular location">
    <subcellularLocation>
        <location evidence="1">Cell membrane</location>
        <topology evidence="1">Multi-pass membrane protein</topology>
    </subcellularLocation>
</comment>
<feature type="transmembrane region" description="Helical" evidence="7">
    <location>
        <begin position="382"/>
        <end position="405"/>
    </location>
</feature>
<feature type="transmembrane region" description="Helical" evidence="7">
    <location>
        <begin position="97"/>
        <end position="114"/>
    </location>
</feature>
<dbReference type="InterPro" id="IPR011701">
    <property type="entry name" value="MFS"/>
</dbReference>
<evidence type="ECO:0000256" key="7">
    <source>
        <dbReference type="SAM" id="Phobius"/>
    </source>
</evidence>
<dbReference type="GO" id="GO:0022857">
    <property type="term" value="F:transmembrane transporter activity"/>
    <property type="evidence" value="ECO:0007669"/>
    <property type="project" value="InterPro"/>
</dbReference>
<organism evidence="9 10">
    <name type="scientific">Rhodococcus maanshanensis</name>
    <dbReference type="NCBI Taxonomy" id="183556"/>
    <lineage>
        <taxon>Bacteria</taxon>
        <taxon>Bacillati</taxon>
        <taxon>Actinomycetota</taxon>
        <taxon>Actinomycetes</taxon>
        <taxon>Mycobacteriales</taxon>
        <taxon>Nocardiaceae</taxon>
        <taxon>Rhodococcus</taxon>
    </lineage>
</organism>
<feature type="transmembrane region" description="Helical" evidence="7">
    <location>
        <begin position="426"/>
        <end position="447"/>
    </location>
</feature>
<keyword evidence="2" id="KW-0813">Transport</keyword>
<dbReference type="Pfam" id="PF07690">
    <property type="entry name" value="MFS_1"/>
    <property type="match status" value="1"/>
</dbReference>
<feature type="transmembrane region" description="Helical" evidence="7">
    <location>
        <begin position="356"/>
        <end position="376"/>
    </location>
</feature>
<evidence type="ECO:0000313" key="10">
    <source>
        <dbReference type="Proteomes" id="UP000198677"/>
    </source>
</evidence>
<feature type="region of interest" description="Disordered" evidence="6">
    <location>
        <begin position="1"/>
        <end position="24"/>
    </location>
</feature>
<dbReference type="Gene3D" id="1.20.1250.20">
    <property type="entry name" value="MFS general substrate transporter like domains"/>
    <property type="match status" value="2"/>
</dbReference>
<dbReference type="PROSITE" id="PS50850">
    <property type="entry name" value="MFS"/>
    <property type="match status" value="1"/>
</dbReference>
<dbReference type="InterPro" id="IPR020846">
    <property type="entry name" value="MFS_dom"/>
</dbReference>
<feature type="transmembrane region" description="Helical" evidence="7">
    <location>
        <begin position="67"/>
        <end position="85"/>
    </location>
</feature>
<feature type="transmembrane region" description="Helical" evidence="7">
    <location>
        <begin position="120"/>
        <end position="139"/>
    </location>
</feature>
<proteinExistence type="predicted"/>
<feature type="domain" description="Major facilitator superfamily (MFS) profile" evidence="8">
    <location>
        <begin position="31"/>
        <end position="484"/>
    </location>
</feature>
<reference evidence="10" key="1">
    <citation type="submission" date="2016-10" db="EMBL/GenBank/DDBJ databases">
        <authorList>
            <person name="Varghese N."/>
            <person name="Submissions S."/>
        </authorList>
    </citation>
    <scope>NUCLEOTIDE SEQUENCE [LARGE SCALE GENOMIC DNA]</scope>
    <source>
        <strain evidence="10">DSM 44675</strain>
    </source>
</reference>
<keyword evidence="4 7" id="KW-1133">Transmembrane helix</keyword>
<evidence type="ECO:0000256" key="6">
    <source>
        <dbReference type="SAM" id="MobiDB-lite"/>
    </source>
</evidence>
<keyword evidence="10" id="KW-1185">Reference proteome</keyword>
<dbReference type="PANTHER" id="PTHR42718">
    <property type="entry name" value="MAJOR FACILITATOR SUPERFAMILY MULTIDRUG TRANSPORTER MFSC"/>
    <property type="match status" value="1"/>
</dbReference>
<dbReference type="Proteomes" id="UP000198677">
    <property type="component" value="Unassembled WGS sequence"/>
</dbReference>
<evidence type="ECO:0000313" key="9">
    <source>
        <dbReference type="EMBL" id="SEL54742.1"/>
    </source>
</evidence>
<sequence>MDASQFALGTPDPTNEDQRTPTGRQWTPRVVGSLISMALLLELLSISYMMIAIALPQISAHYRTTQGAWLQTGFLLLGAVASPLIGKLADTHGKRKLLMVCIALSAVGALVSATGSSFGVIVAGRALTGMLGPCLFLVYTLIRDVFPKQTVAMAVSIAISGMGLVTVPAPFLTGWLVDNFGFRSVFWFTLICLCVLGPLILATTDESPVRLRSTIDLVGAALLGAGIAGGLIGVSFAPDWGWTAPSTLAYLIGGTALFAAWIVSARIIREPLIDLRILSDRAVALTVLSSGLCYAVSAVFAILLPFMCMTPAVLGLGYGFGVSAEGFAVFQAPLGGATVIGGFVVGFLVSRTGSRTLMIVGMAVMALACTLTAISHESKPQVIIFSALVGLGSGIGYAAAPNLLLATVPQPLQGTTGAVSSVSQSVLPAVLPVVAFTVLNSHIATVVEGAAFYTDEGLTIGFLIAAGAALIAAIAAFALPRRVEQVADLDIQTQPLSDEPVLSPNAP</sequence>
<evidence type="ECO:0000256" key="2">
    <source>
        <dbReference type="ARBA" id="ARBA00022448"/>
    </source>
</evidence>
<feature type="transmembrane region" description="Helical" evidence="7">
    <location>
        <begin position="283"/>
        <end position="307"/>
    </location>
</feature>
<feature type="transmembrane region" description="Helical" evidence="7">
    <location>
        <begin position="151"/>
        <end position="172"/>
    </location>
</feature>
<accession>A0A1H7R3P8</accession>
<gene>
    <name evidence="9" type="ORF">SAMN05444583_110133</name>
</gene>
<dbReference type="OrthoDB" id="8878955at2"/>
<dbReference type="EMBL" id="FOAW01000010">
    <property type="protein sequence ID" value="SEL54742.1"/>
    <property type="molecule type" value="Genomic_DNA"/>
</dbReference>
<protein>
    <submittedName>
        <fullName evidence="9">Predicted arabinose efflux permease, MFS family</fullName>
    </submittedName>
</protein>
<evidence type="ECO:0000256" key="1">
    <source>
        <dbReference type="ARBA" id="ARBA00004651"/>
    </source>
</evidence>
<dbReference type="GO" id="GO:0005886">
    <property type="term" value="C:plasma membrane"/>
    <property type="evidence" value="ECO:0007669"/>
    <property type="project" value="UniProtKB-SubCell"/>
</dbReference>